<feature type="transmembrane region" description="Helical" evidence="1">
    <location>
        <begin position="30"/>
        <end position="46"/>
    </location>
</feature>
<dbReference type="Proteomes" id="UP001208649">
    <property type="component" value="Unassembled WGS sequence"/>
</dbReference>
<feature type="transmembrane region" description="Helical" evidence="1">
    <location>
        <begin position="108"/>
        <end position="127"/>
    </location>
</feature>
<evidence type="ECO:0000256" key="1">
    <source>
        <dbReference type="SAM" id="Phobius"/>
    </source>
</evidence>
<proteinExistence type="predicted"/>
<evidence type="ECO:0000313" key="2">
    <source>
        <dbReference type="EMBL" id="MCU7616113.1"/>
    </source>
</evidence>
<organism evidence="2 3">
    <name type="scientific">Chryseobacterium edaphi</name>
    <dbReference type="NCBI Taxonomy" id="2976532"/>
    <lineage>
        <taxon>Bacteria</taxon>
        <taxon>Pseudomonadati</taxon>
        <taxon>Bacteroidota</taxon>
        <taxon>Flavobacteriia</taxon>
        <taxon>Flavobacteriales</taxon>
        <taxon>Weeksellaceae</taxon>
        <taxon>Chryseobacterium group</taxon>
        <taxon>Chryseobacterium</taxon>
    </lineage>
</organism>
<gene>
    <name evidence="2" type="ORF">NZ698_02785</name>
</gene>
<feature type="transmembrane region" description="Helical" evidence="1">
    <location>
        <begin position="82"/>
        <end position="102"/>
    </location>
</feature>
<protein>
    <submittedName>
        <fullName evidence="2">Uncharacterized protein</fullName>
    </submittedName>
</protein>
<evidence type="ECO:0000313" key="3">
    <source>
        <dbReference type="Proteomes" id="UP001208649"/>
    </source>
</evidence>
<name>A0ABT2W1L0_9FLAO</name>
<keyword evidence="1" id="KW-0472">Membrane</keyword>
<feature type="transmembrane region" description="Helical" evidence="1">
    <location>
        <begin position="7"/>
        <end position="24"/>
    </location>
</feature>
<dbReference type="EMBL" id="JAOTEM010000001">
    <property type="protein sequence ID" value="MCU7616113.1"/>
    <property type="molecule type" value="Genomic_DNA"/>
</dbReference>
<reference evidence="3" key="1">
    <citation type="submission" date="2023-07" db="EMBL/GenBank/DDBJ databases">
        <title>Chryseobacterium sp. strain PBS4-4 Genome sequencing and assembly.</title>
        <authorList>
            <person name="Jung Y."/>
        </authorList>
    </citation>
    <scope>NUCLEOTIDE SEQUENCE [LARGE SCALE GENOMIC DNA]</scope>
    <source>
        <strain evidence="3">PBS4-4</strain>
    </source>
</reference>
<accession>A0ABT2W1L0</accession>
<comment type="caution">
    <text evidence="2">The sequence shown here is derived from an EMBL/GenBank/DDBJ whole genome shotgun (WGS) entry which is preliminary data.</text>
</comment>
<keyword evidence="1" id="KW-1133">Transmembrane helix</keyword>
<dbReference type="RefSeq" id="WP_263001574.1">
    <property type="nucleotide sequence ID" value="NZ_JAOTEM010000001.1"/>
</dbReference>
<sequence length="224" mass="26028">MKNSFGVFFDILFGVITFSLGLYFLKNIFFISLIFFVATIVNILLYREYYIQKHIIVNLSSEIIEKEEVQIKNSKSISLTNCASNLVFIIISIFSLTLPSQIDTESLIVFAIIPIAAIVFSLIMIFLEIKKMNSIAINISGKGVQMSKKSLMNWNDIENEKIISRTFSSKESRHDFKSIVNYLQFYYKSEKIEIQIDNLDVTESELRSYLTIYRERFAKENKQI</sequence>
<keyword evidence="1" id="KW-0812">Transmembrane</keyword>
<keyword evidence="3" id="KW-1185">Reference proteome</keyword>